<evidence type="ECO:0000259" key="9">
    <source>
        <dbReference type="Pfam" id="PF00155"/>
    </source>
</evidence>
<evidence type="ECO:0000256" key="8">
    <source>
        <dbReference type="RuleBase" id="RU003693"/>
    </source>
</evidence>
<accession>A0A3P7M3B6</accession>
<dbReference type="InterPro" id="IPR050087">
    <property type="entry name" value="AON_synthase_class-II"/>
</dbReference>
<dbReference type="InterPro" id="IPR001917">
    <property type="entry name" value="Aminotrans_II_pyridoxalP_BS"/>
</dbReference>
<dbReference type="SUPFAM" id="SSF53383">
    <property type="entry name" value="PLP-dependent transferases"/>
    <property type="match status" value="1"/>
</dbReference>
<keyword evidence="5 8" id="KW-0663">Pyridoxal phosphate</keyword>
<dbReference type="EC" id="2.3.1.50" evidence="3"/>
<organism evidence="10 11">
    <name type="scientific">Dibothriocephalus latus</name>
    <name type="common">Fish tapeworm</name>
    <name type="synonym">Diphyllobothrium latum</name>
    <dbReference type="NCBI Taxonomy" id="60516"/>
    <lineage>
        <taxon>Eukaryota</taxon>
        <taxon>Metazoa</taxon>
        <taxon>Spiralia</taxon>
        <taxon>Lophotrochozoa</taxon>
        <taxon>Platyhelminthes</taxon>
        <taxon>Cestoda</taxon>
        <taxon>Eucestoda</taxon>
        <taxon>Diphyllobothriidea</taxon>
        <taxon>Diphyllobothriidae</taxon>
        <taxon>Dibothriocephalus</taxon>
    </lineage>
</organism>
<evidence type="ECO:0000256" key="4">
    <source>
        <dbReference type="ARBA" id="ARBA00022679"/>
    </source>
</evidence>
<dbReference type="GO" id="GO:0046513">
    <property type="term" value="P:ceramide biosynthetic process"/>
    <property type="evidence" value="ECO:0007669"/>
    <property type="project" value="TreeGrafter"/>
</dbReference>
<dbReference type="InterPro" id="IPR015424">
    <property type="entry name" value="PyrdxlP-dep_Trfase"/>
</dbReference>
<name>A0A3P7M3B6_DIBLA</name>
<dbReference type="PANTHER" id="PTHR13693:SF3">
    <property type="entry name" value="LD36009P"/>
    <property type="match status" value="1"/>
</dbReference>
<proteinExistence type="inferred from homology"/>
<dbReference type="GO" id="GO:0046512">
    <property type="term" value="P:sphingosine biosynthetic process"/>
    <property type="evidence" value="ECO:0007669"/>
    <property type="project" value="TreeGrafter"/>
</dbReference>
<reference evidence="10 11" key="1">
    <citation type="submission" date="2018-11" db="EMBL/GenBank/DDBJ databases">
        <authorList>
            <consortium name="Pathogen Informatics"/>
        </authorList>
    </citation>
    <scope>NUCLEOTIDE SEQUENCE [LARGE SCALE GENOMIC DNA]</scope>
</reference>
<dbReference type="Gene3D" id="3.40.640.10">
    <property type="entry name" value="Type I PLP-dependent aspartate aminotransferase-like (Major domain)"/>
    <property type="match status" value="1"/>
</dbReference>
<keyword evidence="6" id="KW-0012">Acyltransferase</keyword>
<evidence type="ECO:0000256" key="6">
    <source>
        <dbReference type="ARBA" id="ARBA00023315"/>
    </source>
</evidence>
<evidence type="ECO:0000256" key="7">
    <source>
        <dbReference type="ARBA" id="ARBA00048528"/>
    </source>
</evidence>
<gene>
    <name evidence="10" type="ORF">DILT_LOCUS8632</name>
</gene>
<dbReference type="InterPro" id="IPR004839">
    <property type="entry name" value="Aminotransferase_I/II_large"/>
</dbReference>
<dbReference type="GO" id="GO:0016020">
    <property type="term" value="C:membrane"/>
    <property type="evidence" value="ECO:0007669"/>
    <property type="project" value="GOC"/>
</dbReference>
<dbReference type="GO" id="GO:0004758">
    <property type="term" value="F:serine C-palmitoyltransferase activity"/>
    <property type="evidence" value="ECO:0007669"/>
    <property type="project" value="UniProtKB-EC"/>
</dbReference>
<dbReference type="AlphaFoldDB" id="A0A3P7M3B6"/>
<dbReference type="PROSITE" id="PS00599">
    <property type="entry name" value="AA_TRANSFER_CLASS_2"/>
    <property type="match status" value="1"/>
</dbReference>
<dbReference type="Pfam" id="PF00155">
    <property type="entry name" value="Aminotran_1_2"/>
    <property type="match status" value="1"/>
</dbReference>
<dbReference type="InterPro" id="IPR015421">
    <property type="entry name" value="PyrdxlP-dep_Trfase_major"/>
</dbReference>
<dbReference type="OrthoDB" id="65434at2759"/>
<protein>
    <recommendedName>
        <fullName evidence="3">serine C-palmitoyltransferase</fullName>
        <ecNumber evidence="3">2.3.1.50</ecNumber>
    </recommendedName>
</protein>
<evidence type="ECO:0000313" key="11">
    <source>
        <dbReference type="Proteomes" id="UP000281553"/>
    </source>
</evidence>
<dbReference type="PANTHER" id="PTHR13693">
    <property type="entry name" value="CLASS II AMINOTRANSFERASE/8-AMINO-7-OXONONANOATE SYNTHASE"/>
    <property type="match status" value="1"/>
</dbReference>
<dbReference type="EMBL" id="UYRU01054786">
    <property type="protein sequence ID" value="VDN12801.1"/>
    <property type="molecule type" value="Genomic_DNA"/>
</dbReference>
<comment type="similarity">
    <text evidence="2 8">Belongs to the class-II pyridoxal-phosphate-dependent aminotransferase family.</text>
</comment>
<evidence type="ECO:0000256" key="5">
    <source>
        <dbReference type="ARBA" id="ARBA00022898"/>
    </source>
</evidence>
<dbReference type="GO" id="GO:0030170">
    <property type="term" value="F:pyridoxal phosphate binding"/>
    <property type="evidence" value="ECO:0007669"/>
    <property type="project" value="InterPro"/>
</dbReference>
<dbReference type="Proteomes" id="UP000281553">
    <property type="component" value="Unassembled WGS sequence"/>
</dbReference>
<dbReference type="GO" id="GO:0017059">
    <property type="term" value="C:serine palmitoyltransferase complex"/>
    <property type="evidence" value="ECO:0007669"/>
    <property type="project" value="TreeGrafter"/>
</dbReference>
<evidence type="ECO:0000256" key="1">
    <source>
        <dbReference type="ARBA" id="ARBA00001933"/>
    </source>
</evidence>
<feature type="domain" description="Aminotransferase class I/classII large" evidence="9">
    <location>
        <begin position="1"/>
        <end position="100"/>
    </location>
</feature>
<evidence type="ECO:0000256" key="2">
    <source>
        <dbReference type="ARBA" id="ARBA00008392"/>
    </source>
</evidence>
<evidence type="ECO:0000256" key="3">
    <source>
        <dbReference type="ARBA" id="ARBA00013220"/>
    </source>
</evidence>
<keyword evidence="11" id="KW-1185">Reference proteome</keyword>
<sequence length="119" mass="12936">MEGSIARLPDILALKRKYKAYVYLDEAHSIGALGPHGRGVVDYFGIDPSEVDIYMGTFTKSFGSSGGYLAGSRRFIDYVRAHSLSTNYGGTMPAPVAQQVISSMRIIMGRDNVGEGARR</sequence>
<evidence type="ECO:0000313" key="10">
    <source>
        <dbReference type="EMBL" id="VDN12801.1"/>
    </source>
</evidence>
<keyword evidence="4" id="KW-0808">Transferase</keyword>
<comment type="cofactor">
    <cofactor evidence="1 8">
        <name>pyridoxal 5'-phosphate</name>
        <dbReference type="ChEBI" id="CHEBI:597326"/>
    </cofactor>
</comment>
<comment type="catalytic activity">
    <reaction evidence="7">
        <text>L-serine + hexadecanoyl-CoA + H(+) = 3-oxosphinganine + CO2 + CoA</text>
        <dbReference type="Rhea" id="RHEA:14761"/>
        <dbReference type="ChEBI" id="CHEBI:15378"/>
        <dbReference type="ChEBI" id="CHEBI:16526"/>
        <dbReference type="ChEBI" id="CHEBI:33384"/>
        <dbReference type="ChEBI" id="CHEBI:57287"/>
        <dbReference type="ChEBI" id="CHEBI:57379"/>
        <dbReference type="ChEBI" id="CHEBI:58299"/>
        <dbReference type="EC" id="2.3.1.50"/>
    </reaction>
</comment>